<protein>
    <submittedName>
        <fullName evidence="2">Unsaturated rhamnogalacturonyl hydrolase</fullName>
        <ecNumber evidence="2">3.2.1.172</ecNumber>
    </submittedName>
</protein>
<dbReference type="EMBL" id="JACHMH010000001">
    <property type="protein sequence ID" value="MBB4679014.1"/>
    <property type="molecule type" value="Genomic_DNA"/>
</dbReference>
<dbReference type="Gene3D" id="1.50.10.10">
    <property type="match status" value="1"/>
</dbReference>
<dbReference type="RefSeq" id="WP_312988048.1">
    <property type="nucleotide sequence ID" value="NZ_BAAAUI010000046.1"/>
</dbReference>
<dbReference type="PANTHER" id="PTHR33886">
    <property type="entry name" value="UNSATURATED RHAMNOGALACTURONAN HYDROLASE (EUROFUNG)"/>
    <property type="match status" value="1"/>
</dbReference>
<keyword evidence="2" id="KW-0326">Glycosidase</keyword>
<dbReference type="Proteomes" id="UP000533598">
    <property type="component" value="Unassembled WGS sequence"/>
</dbReference>
<accession>A0A7W7FXJ7</accession>
<dbReference type="InterPro" id="IPR052043">
    <property type="entry name" value="PolySaccharide_Degr_Enz"/>
</dbReference>
<evidence type="ECO:0000313" key="2">
    <source>
        <dbReference type="EMBL" id="MBB4679014.1"/>
    </source>
</evidence>
<keyword evidence="1 2" id="KW-0378">Hydrolase</keyword>
<proteinExistence type="predicted"/>
<evidence type="ECO:0000256" key="1">
    <source>
        <dbReference type="ARBA" id="ARBA00022801"/>
    </source>
</evidence>
<sequence>MIDRLFWGLFYSFCLSCWRRRRISPYDDGDRLMRNVQPAEPSRRTFLLGTLGALAAAPLLPGTAFAAPDWSVSVVDSTMARFTPTTLGGWTYERGLYLYGQYLVYKRTGNARYLDYVRQWMDRHVDANGNFANRLNDLDAFRPGYLLPLLHQETGQQRYKIAADRIRDRFPSYPRTSDGGMWHATGKVGELWADGVYMAQPFIALHSQRYGQTYGFDESTRNMLTYHARLKAPSGLLFHAYDADGSAGWAPDPHRHSAHHWARAIGWYAMAAMDILDVLPANHSRRAALLDTVRQLAVALQRFQDPASGRWFQVVDRGSTAGNWTETSASAMFTFMLSRGVEKGYLDPGFRAVAAKGYQGVLQRISLGTDGRTNLREICVGTGPGDLNYYFNRPRSTNDLHGLGAFLIMNEQLSRAG</sequence>
<gene>
    <name evidence="2" type="ORF">HNR67_005132</name>
</gene>
<name>A0A7W7FXJ7_9PSEU</name>
<comment type="caution">
    <text evidence="2">The sequence shown here is derived from an EMBL/GenBank/DDBJ whole genome shotgun (WGS) entry which is preliminary data.</text>
</comment>
<reference evidence="2 3" key="1">
    <citation type="submission" date="2020-08" db="EMBL/GenBank/DDBJ databases">
        <title>Sequencing the genomes of 1000 actinobacteria strains.</title>
        <authorList>
            <person name="Klenk H.-P."/>
        </authorList>
    </citation>
    <scope>NUCLEOTIDE SEQUENCE [LARGE SCALE GENOMIC DNA]</scope>
    <source>
        <strain evidence="2 3">DSM 44230</strain>
    </source>
</reference>
<dbReference type="PANTHER" id="PTHR33886:SF8">
    <property type="entry name" value="UNSATURATED RHAMNOGALACTURONAN HYDROLASE (EUROFUNG)"/>
    <property type="match status" value="1"/>
</dbReference>
<dbReference type="InterPro" id="IPR010905">
    <property type="entry name" value="Glyco_hydro_88"/>
</dbReference>
<dbReference type="AlphaFoldDB" id="A0A7W7FXJ7"/>
<dbReference type="EC" id="3.2.1.172" evidence="2"/>
<dbReference type="InterPro" id="IPR012341">
    <property type="entry name" value="6hp_glycosidase-like_sf"/>
</dbReference>
<dbReference type="GO" id="GO:0102211">
    <property type="term" value="F:unsaturated rhamnogalacturonyl hydrolase activity"/>
    <property type="evidence" value="ECO:0007669"/>
    <property type="project" value="UniProtKB-EC"/>
</dbReference>
<organism evidence="2 3">
    <name type="scientific">Crossiella cryophila</name>
    <dbReference type="NCBI Taxonomy" id="43355"/>
    <lineage>
        <taxon>Bacteria</taxon>
        <taxon>Bacillati</taxon>
        <taxon>Actinomycetota</taxon>
        <taxon>Actinomycetes</taxon>
        <taxon>Pseudonocardiales</taxon>
        <taxon>Pseudonocardiaceae</taxon>
        <taxon>Crossiella</taxon>
    </lineage>
</organism>
<dbReference type="SUPFAM" id="SSF48208">
    <property type="entry name" value="Six-hairpin glycosidases"/>
    <property type="match status" value="1"/>
</dbReference>
<dbReference type="Pfam" id="PF07470">
    <property type="entry name" value="Glyco_hydro_88"/>
    <property type="match status" value="1"/>
</dbReference>
<dbReference type="GO" id="GO:0005975">
    <property type="term" value="P:carbohydrate metabolic process"/>
    <property type="evidence" value="ECO:0007669"/>
    <property type="project" value="InterPro"/>
</dbReference>
<evidence type="ECO:0000313" key="3">
    <source>
        <dbReference type="Proteomes" id="UP000533598"/>
    </source>
</evidence>
<keyword evidence="3" id="KW-1185">Reference proteome</keyword>
<dbReference type="InterPro" id="IPR008928">
    <property type="entry name" value="6-hairpin_glycosidase_sf"/>
</dbReference>